<evidence type="ECO:0000313" key="1">
    <source>
        <dbReference type="EMBL" id="AJG73945.1"/>
    </source>
</evidence>
<keyword evidence="3" id="KW-0614">Plasmid</keyword>
<reference evidence="3 5" key="3">
    <citation type="submission" date="2020-05" db="EMBL/GenBank/DDBJ databases">
        <title>FDA dAtabase for Regulatory Grade micrObial Sequences (FDA-ARGOS): Supporting development and validation of Infectious Disease Dx tests.</title>
        <authorList>
            <person name="Nelson B."/>
            <person name="Plummer A."/>
            <person name="Tallon L."/>
            <person name="Sadzewicz L."/>
            <person name="Zhao X."/>
            <person name="Vavikolanu K."/>
            <person name="Mehta A."/>
            <person name="Aluvathingal J."/>
            <person name="Nadendla S."/>
            <person name="Myers T."/>
            <person name="Yan Y."/>
            <person name="Sichtig H."/>
        </authorList>
    </citation>
    <scope>NUCLEOTIDE SEQUENCE [LARGE SCALE GENOMIC DNA]</scope>
    <source>
        <strain evidence="3 5">FDAARGOS_795</strain>
        <plasmid evidence="3 5">unnamed3</plasmid>
    </source>
</reference>
<evidence type="ECO:0000313" key="2">
    <source>
        <dbReference type="EMBL" id="MDR4174855.1"/>
    </source>
</evidence>
<protein>
    <submittedName>
        <fullName evidence="3">Uncharacterized protein</fullName>
    </submittedName>
</protein>
<sequence length="61" mass="7221">MEVRRINSKDKQGIIVMGTGVRRLNLDLMREQIKIMKQDEEAITIKNGYLHHNLPKAYKRK</sequence>
<dbReference type="EMBL" id="VKQN01000001">
    <property type="protein sequence ID" value="MDR4174855.1"/>
    <property type="molecule type" value="Genomic_DNA"/>
</dbReference>
<dbReference type="Proteomes" id="UP000501107">
    <property type="component" value="Plasmid unnamed3"/>
</dbReference>
<dbReference type="AlphaFoldDB" id="A0A0B5NC23"/>
<organism evidence="3 5">
    <name type="scientific">Bacillus thuringiensis</name>
    <dbReference type="NCBI Taxonomy" id="1428"/>
    <lineage>
        <taxon>Bacteria</taxon>
        <taxon>Bacillati</taxon>
        <taxon>Bacillota</taxon>
        <taxon>Bacilli</taxon>
        <taxon>Bacillales</taxon>
        <taxon>Bacillaceae</taxon>
        <taxon>Bacillus</taxon>
        <taxon>Bacillus cereus group</taxon>
    </lineage>
</organism>
<gene>
    <name evidence="1" type="ORF">BF38_5826</name>
    <name evidence="2" type="ORF">FO599_01750</name>
    <name evidence="3" type="ORF">FOC89_01745</name>
</gene>
<geneLocation type="plasmid" evidence="1 4">
    <name>2</name>
</geneLocation>
<reference evidence="2" key="2">
    <citation type="submission" date="2019-07" db="EMBL/GenBank/DDBJ databases">
        <title>Phylogenomic Reclassification of ATCC Bacillus Strains and Various Taxa within the Genus Bacillus.</title>
        <authorList>
            <person name="Riojas M.A."/>
            <person name="Frank A.M."/>
            <person name="Fenn S.L."/>
            <person name="King S.P."/>
            <person name="Brower S.M."/>
            <person name="Hazbon M.H."/>
        </authorList>
    </citation>
    <scope>NUCLEOTIDE SEQUENCE</scope>
    <source>
        <strain evidence="2">ATCC 35646</strain>
    </source>
</reference>
<accession>A0A0B5NC23</accession>
<dbReference type="EMBL" id="CP009334">
    <property type="protein sequence ID" value="AJG73945.1"/>
    <property type="molecule type" value="Genomic_DNA"/>
</dbReference>
<evidence type="ECO:0000313" key="5">
    <source>
        <dbReference type="Proteomes" id="UP000501107"/>
    </source>
</evidence>
<dbReference type="KEGG" id="btw:BF38_5826"/>
<geneLocation type="plasmid" evidence="3 5">
    <name>unnamed3</name>
</geneLocation>
<evidence type="ECO:0000313" key="4">
    <source>
        <dbReference type="Proteomes" id="UP000031876"/>
    </source>
</evidence>
<dbReference type="Proteomes" id="UP000031876">
    <property type="component" value="Plasmid 2"/>
</dbReference>
<dbReference type="EMBL" id="CP053979">
    <property type="protein sequence ID" value="QKH22735.1"/>
    <property type="molecule type" value="Genomic_DNA"/>
</dbReference>
<reference evidence="1 4" key="1">
    <citation type="journal article" date="2015" name="Genome Announc.">
        <title>Complete genome sequences for 35 biothreat assay-relevant bacillus species.</title>
        <authorList>
            <person name="Johnson S.L."/>
            <person name="Daligault H.E."/>
            <person name="Davenport K.W."/>
            <person name="Jaissle J."/>
            <person name="Frey K.G."/>
            <person name="Ladner J.T."/>
            <person name="Broomall S.M."/>
            <person name="Bishop-Lilly K.A."/>
            <person name="Bruce D.C."/>
            <person name="Gibbons H.S."/>
            <person name="Coyne S.R."/>
            <person name="Lo C.C."/>
            <person name="Meincke L."/>
            <person name="Munk A.C."/>
            <person name="Koroleva G.I."/>
            <person name="Rosenzweig C.N."/>
            <person name="Palacios G.F."/>
            <person name="Redden C.L."/>
            <person name="Minogue T.D."/>
            <person name="Chain P.S."/>
        </authorList>
    </citation>
    <scope>NUCLEOTIDE SEQUENCE [LARGE SCALE GENOMIC DNA]</scope>
    <source>
        <strain evidence="1 4">HD1011</strain>
        <plasmid evidence="1 4">2</plasmid>
    </source>
</reference>
<evidence type="ECO:0000313" key="3">
    <source>
        <dbReference type="EMBL" id="QKH22735.1"/>
    </source>
</evidence>
<dbReference type="Proteomes" id="UP001181533">
    <property type="component" value="Unassembled WGS sequence"/>
</dbReference>
<dbReference type="RefSeq" id="WP_000453924.1">
    <property type="nucleotide sequence ID" value="NZ_CP009334.1"/>
</dbReference>
<name>A0A0B5NC23_BACTU</name>
<proteinExistence type="predicted"/>